<keyword evidence="8" id="KW-0812">Transmembrane</keyword>
<reference evidence="11" key="1">
    <citation type="journal article" date="2020" name="mSystems">
        <title>Genome- and Community-Level Interaction Insights into Carbon Utilization and Element Cycling Functions of Hydrothermarchaeota in Hydrothermal Sediment.</title>
        <authorList>
            <person name="Zhou Z."/>
            <person name="Liu Y."/>
            <person name="Xu W."/>
            <person name="Pan J."/>
            <person name="Luo Z.H."/>
            <person name="Li M."/>
        </authorList>
    </citation>
    <scope>NUCLEOTIDE SEQUENCE [LARGE SCALE GENOMIC DNA]</scope>
    <source>
        <strain evidence="11">HyVt-456</strain>
    </source>
</reference>
<dbReference type="Gene3D" id="2.130.10.10">
    <property type="entry name" value="YVTN repeat-like/Quinoprotein amine dehydrogenase"/>
    <property type="match status" value="2"/>
</dbReference>
<dbReference type="PRINTS" id="PR00344">
    <property type="entry name" value="BCTRLSENSOR"/>
</dbReference>
<dbReference type="Gene3D" id="1.20.120.160">
    <property type="entry name" value="HPT domain"/>
    <property type="match status" value="1"/>
</dbReference>
<evidence type="ECO:0000256" key="3">
    <source>
        <dbReference type="ARBA" id="ARBA00022553"/>
    </source>
</evidence>
<dbReference type="InterPro" id="IPR003594">
    <property type="entry name" value="HATPase_dom"/>
</dbReference>
<dbReference type="PANTHER" id="PTHR43547">
    <property type="entry name" value="TWO-COMPONENT HISTIDINE KINASE"/>
    <property type="match status" value="1"/>
</dbReference>
<dbReference type="Pfam" id="PF02518">
    <property type="entry name" value="HATPase_c"/>
    <property type="match status" value="1"/>
</dbReference>
<sequence>MGYPHDNMEKIRKRYMKKVLGIYFLPLLFFSSLWGQKPYLQFEHYTSAQGLSQNSVYEIIQDNKGFMWFATQDGLNRFDGYTFKVFRNTNHLRSTASNYIYSMAEDKYGRIWIGTTTGLAIFHPENRTYTDIEVTRNTEINRVLRASDGSMWVAINKLGVFHFSVDGSPLAHYSKELVSPEITCLYEDDKQRIWAGSAYQGITIINPQTETFTTLSNPALKKIMVTAIKGMPSGEYWIGSRQKGLLRYRPSEKSISRISANDAKTGLSNNNIKNIFSDRKQRTWIATEDGLNLYDDQNNFFHTYHYDQADPGGLSNNDINYIFEDRSGALWLAMNNTGICRYSPNLTYFRNYDANSRKTFLSSNIVWSFYEQDDGTVMIGSEAGLDIYNPQTQTVKSITKDNSPLKHNTIRDIYKDDNGYFWLATDGGGLARYNPATGGIKNFNADATDSSSISSNIIRHILKRDDHSLWIATLEGLNILDLRTNTFSLIQKRNSENSLSDNRILNVYQYKESPVFICTYNGLSLYNPQTKNFKNYQRDLNNPSSIRSNIIISVLHRKDDPDNVFWLGTSEGLSRFDMQTGKFTTYTTADGLPNNIIYAIEEDHHGNLWLSTNKGLSRMDYKSKTFRNFNLQDGLRNDEFSANASIQLKNGEIWFGGVEGITAFNPDNIGINRNIPPVAVTSFSIYDKEVPVDSILSVSPRIELSYKDKFFKIEFAALEFTNPHKNRYKYKLDGFDTKWIDAGYSHTASYTNLDGGEYVFRVIASNNDGIWNEEGLAIPVYIKPPFWETVWFIGAVILLLILTVVLGVNLRLNSIKKQREELKQKVHDRTAELLKRNIELKRSQAEQRRILLNVEEGFFLLDTAMIIQNAYSKSLEKIMESTQIAGLTICDVLARHIEESQMEMTRDFLSMLLDDSLDEELIENLNPLTRIKTTFSGENDSFSIKYLDFRFKRILENEKITGLIATVSDVTEEYLLGIKLAESEAKSKKQIEWMLGILHIEPALLIEFNESAHKELEFINTIMAGSDKQADYPQLGEQIARSLHLIKGNANLLKLDYFADMVHQIETRTSELRNIPALSGSDFITVFVDLDRLKKELNELGKLIEKLAQFSAASQKKPRESEKSGGLIRTIKNYAQRIASEMGLHIQLDTSRFDIKDIPANQLMVLKDIFIQLIRNSLSHGIEPPEERIKKGKPETGRIELSLERKTDFLHIRFSDDGRGLQFEKIIEKARYYEGIELSMIESWSRPQLAELIFHPGFTSKDKADMYSGRGAGMDLVRERLKKHGGQIEVDSVQGEYCTFIIKLATTHQN</sequence>
<dbReference type="FunFam" id="3.30.565.10:FF:000016">
    <property type="entry name" value="Chemotaxis protein CheA, putative"/>
    <property type="match status" value="1"/>
</dbReference>
<dbReference type="EMBL" id="DRLD01000096">
    <property type="protein sequence ID" value="HED09757.1"/>
    <property type="molecule type" value="Genomic_DNA"/>
</dbReference>
<dbReference type="InterPro" id="IPR015943">
    <property type="entry name" value="WD40/YVTN_repeat-like_dom_sf"/>
</dbReference>
<protein>
    <recommendedName>
        <fullName evidence="2">histidine kinase</fullName>
        <ecNumber evidence="2">2.7.13.3</ecNumber>
    </recommendedName>
</protein>
<keyword evidence="8" id="KW-0472">Membrane</keyword>
<keyword evidence="3 6" id="KW-0597">Phosphoprotein</keyword>
<dbReference type="Pfam" id="PF07495">
    <property type="entry name" value="Y_Y_Y"/>
    <property type="match status" value="1"/>
</dbReference>
<dbReference type="InterPro" id="IPR011110">
    <property type="entry name" value="Reg_prop"/>
</dbReference>
<gene>
    <name evidence="11" type="ORF">ENJ10_03635</name>
</gene>
<dbReference type="InterPro" id="IPR004358">
    <property type="entry name" value="Sig_transdc_His_kin-like_C"/>
</dbReference>
<dbReference type="GO" id="GO:0000155">
    <property type="term" value="F:phosphorelay sensor kinase activity"/>
    <property type="evidence" value="ECO:0007669"/>
    <property type="project" value="TreeGrafter"/>
</dbReference>
<dbReference type="Gene3D" id="2.60.40.10">
    <property type="entry name" value="Immunoglobulins"/>
    <property type="match status" value="1"/>
</dbReference>
<feature type="domain" description="Histidine kinase" evidence="9">
    <location>
        <begin position="1060"/>
        <end position="1308"/>
    </location>
</feature>
<evidence type="ECO:0000313" key="11">
    <source>
        <dbReference type="EMBL" id="HED09757.1"/>
    </source>
</evidence>
<evidence type="ECO:0000256" key="4">
    <source>
        <dbReference type="ARBA" id="ARBA00022679"/>
    </source>
</evidence>
<evidence type="ECO:0000256" key="2">
    <source>
        <dbReference type="ARBA" id="ARBA00012438"/>
    </source>
</evidence>
<evidence type="ECO:0000256" key="1">
    <source>
        <dbReference type="ARBA" id="ARBA00000085"/>
    </source>
</evidence>
<evidence type="ECO:0000256" key="6">
    <source>
        <dbReference type="PROSITE-ProRule" id="PRU00110"/>
    </source>
</evidence>
<dbReference type="Pfam" id="PF07494">
    <property type="entry name" value="Reg_prop"/>
    <property type="match status" value="5"/>
</dbReference>
<feature type="coiled-coil region" evidence="7">
    <location>
        <begin position="805"/>
        <end position="832"/>
    </location>
</feature>
<dbReference type="PROSITE" id="PS50109">
    <property type="entry name" value="HIS_KIN"/>
    <property type="match status" value="1"/>
</dbReference>
<dbReference type="Proteomes" id="UP000886005">
    <property type="component" value="Unassembled WGS sequence"/>
</dbReference>
<feature type="domain" description="HPt" evidence="10">
    <location>
        <begin position="997"/>
        <end position="1107"/>
    </location>
</feature>
<dbReference type="InterPro" id="IPR013783">
    <property type="entry name" value="Ig-like_fold"/>
</dbReference>
<dbReference type="EC" id="2.7.13.3" evidence="2"/>
<comment type="catalytic activity">
    <reaction evidence="1">
        <text>ATP + protein L-histidine = ADP + protein N-phospho-L-histidine.</text>
        <dbReference type="EC" id="2.7.13.3"/>
    </reaction>
</comment>
<evidence type="ECO:0000256" key="7">
    <source>
        <dbReference type="SAM" id="Coils"/>
    </source>
</evidence>
<keyword evidence="5" id="KW-0418">Kinase</keyword>
<dbReference type="PROSITE" id="PS50894">
    <property type="entry name" value="HPT"/>
    <property type="match status" value="1"/>
</dbReference>
<evidence type="ECO:0000259" key="10">
    <source>
        <dbReference type="PROSITE" id="PS50894"/>
    </source>
</evidence>
<comment type="caution">
    <text evidence="11">The sequence shown here is derived from an EMBL/GenBank/DDBJ whole genome shotgun (WGS) entry which is preliminary data.</text>
</comment>
<dbReference type="SMART" id="SM00387">
    <property type="entry name" value="HATPase_c"/>
    <property type="match status" value="1"/>
</dbReference>
<name>A0A7V1LLL5_CALAY</name>
<dbReference type="InterPro" id="IPR036641">
    <property type="entry name" value="HPT_dom_sf"/>
</dbReference>
<evidence type="ECO:0000256" key="8">
    <source>
        <dbReference type="SAM" id="Phobius"/>
    </source>
</evidence>
<evidence type="ECO:0000256" key="5">
    <source>
        <dbReference type="ARBA" id="ARBA00022777"/>
    </source>
</evidence>
<feature type="transmembrane region" description="Helical" evidence="8">
    <location>
        <begin position="790"/>
        <end position="810"/>
    </location>
</feature>
<dbReference type="SUPFAM" id="SSF47226">
    <property type="entry name" value="Histidine-containing phosphotransfer domain, HPT domain"/>
    <property type="match status" value="1"/>
</dbReference>
<accession>A0A7V1LLL5</accession>
<dbReference type="PANTHER" id="PTHR43547:SF2">
    <property type="entry name" value="HYBRID SIGNAL TRANSDUCTION HISTIDINE KINASE C"/>
    <property type="match status" value="1"/>
</dbReference>
<dbReference type="SUPFAM" id="SSF63829">
    <property type="entry name" value="Calcium-dependent phosphotriesterase"/>
    <property type="match status" value="4"/>
</dbReference>
<dbReference type="Gene3D" id="3.30.450.20">
    <property type="entry name" value="PAS domain"/>
    <property type="match status" value="1"/>
</dbReference>
<dbReference type="InterPro" id="IPR011123">
    <property type="entry name" value="Y_Y_Y"/>
</dbReference>
<dbReference type="InterPro" id="IPR005467">
    <property type="entry name" value="His_kinase_dom"/>
</dbReference>
<proteinExistence type="predicted"/>
<feature type="modified residue" description="Phosphohistidine" evidence="6">
    <location>
        <position position="1044"/>
    </location>
</feature>
<keyword evidence="8" id="KW-1133">Transmembrane helix</keyword>
<dbReference type="InterPro" id="IPR008207">
    <property type="entry name" value="Sig_transdc_His_kin_Hpt_dom"/>
</dbReference>
<evidence type="ECO:0000259" key="9">
    <source>
        <dbReference type="PROSITE" id="PS50109"/>
    </source>
</evidence>
<keyword evidence="7" id="KW-0175">Coiled coil</keyword>
<dbReference type="Gene3D" id="3.30.565.10">
    <property type="entry name" value="Histidine kinase-like ATPase, C-terminal domain"/>
    <property type="match status" value="1"/>
</dbReference>
<dbReference type="SUPFAM" id="SSF55874">
    <property type="entry name" value="ATPase domain of HSP90 chaperone/DNA topoisomerase II/histidine kinase"/>
    <property type="match status" value="1"/>
</dbReference>
<dbReference type="InterPro" id="IPR036890">
    <property type="entry name" value="HATPase_C_sf"/>
</dbReference>
<keyword evidence="4" id="KW-0808">Transferase</keyword>
<organism evidence="11">
    <name type="scientific">Caldithrix abyssi</name>
    <dbReference type="NCBI Taxonomy" id="187145"/>
    <lineage>
        <taxon>Bacteria</taxon>
        <taxon>Pseudomonadati</taxon>
        <taxon>Calditrichota</taxon>
        <taxon>Calditrichia</taxon>
        <taxon>Calditrichales</taxon>
        <taxon>Calditrichaceae</taxon>
        <taxon>Caldithrix</taxon>
    </lineage>
</organism>